<feature type="compositionally biased region" description="Pro residues" evidence="10">
    <location>
        <begin position="112"/>
        <end position="134"/>
    </location>
</feature>
<evidence type="ECO:0000256" key="2">
    <source>
        <dbReference type="ARBA" id="ARBA00004123"/>
    </source>
</evidence>
<evidence type="ECO:0000313" key="13">
    <source>
        <dbReference type="Proteomes" id="UP000054350"/>
    </source>
</evidence>
<proteinExistence type="inferred from homology"/>
<dbReference type="PROSITE" id="PS00972">
    <property type="entry name" value="USP_1"/>
    <property type="match status" value="1"/>
</dbReference>
<protein>
    <recommendedName>
        <fullName evidence="4">ubiquitinyl hydrolase 1</fullName>
        <ecNumber evidence="4">3.4.19.12</ecNumber>
    </recommendedName>
</protein>
<feature type="compositionally biased region" description="Basic and acidic residues" evidence="10">
    <location>
        <begin position="30"/>
        <end position="43"/>
    </location>
</feature>
<dbReference type="VEuPathDB" id="FungiDB:AMAG_09242"/>
<keyword evidence="7" id="KW-0378">Hydrolase</keyword>
<dbReference type="PROSITE" id="PS50235">
    <property type="entry name" value="USP_3"/>
    <property type="match status" value="1"/>
</dbReference>
<comment type="catalytic activity">
    <reaction evidence="1">
        <text>Thiol-dependent hydrolysis of ester, thioester, amide, peptide and isopeptide bonds formed by the C-terminal Gly of ubiquitin (a 76-residue protein attached to proteins as an intracellular targeting signal).</text>
        <dbReference type="EC" id="3.4.19.12"/>
    </reaction>
</comment>
<feature type="region of interest" description="Disordered" evidence="10">
    <location>
        <begin position="585"/>
        <end position="606"/>
    </location>
</feature>
<comment type="similarity">
    <text evidence="3">Belongs to the peptidase C19 family.</text>
</comment>
<dbReference type="EC" id="3.4.19.12" evidence="4"/>
<sequence length="891" mass="94591">MNAAGAPDSGEPTTTTTAAATATAPAAPPARDRTADHSDHDPRPPPLRARAMSALPGMLRSLRRSRSRPQSLDQHAGAALAAASSPTSTPAAPAGSASSTTTGSNNSTSTPPAVPPLPPRPSLHRPSPPSPSPPLASATPADRDAAITRVTALLPADAPVRDRAAVEQALAATAWRSIDAAVEYLDDWTAAHNGRLYPVDPNATTWLQGMENAGNSCYIDSLVFALFARSTAMDALLTQDLAVTLAAAAAEENDVSATSSRTSGTAPGPATPIEQTDRYKHMRAVQVRLTLVINRLRKGHLITKPEMAALEAAIKHLWSLDGANSGQTNKQEDVSELFLLLTSTFRAPFLPLWQRIYHGGTHDAHDDVKVCTERALQLGIPDPKAKQPIALEKLLADYFFDNKVTHIRRQVPAPPMSAKLRKELERDGRALVQPDAVVSTSSAETDRDGMLVDGWSMMRLLPFLAGENEMGEHSTVPDHAVPIMVPLVLKRYYVKDTTTGKAGTPKRIQRRVLIPVEINFDQFTATSSTSALDITRPTFALVLQAVICHLGDSPTSGHFISYVNGGPSRMASLQRLLSQLERAYSTGTEPATPRPSSAATAEFPSAAEEKEALAAAAAAVDAALDAALANPGAHSAEWASVPSDDTRPTKDPPMPDHMHTVRAHDRSRSPPPPHSAPAAPPPYSKAAPTHARHAPPPALLVPPPLGIPLTRALTAPGAPSVAGDPARYLRATTHIHHHHHHHAPPPTPHAMLFGSPASATAADVATDRSPTWLRFDGLGAAGAKVQSFTSTAAITRQFMDEISKNAYMLFYELRQFDPVPPADVTGTDAVPVELAAALAADTDSLESQMGPPGGRRASAPNIRDQADFVMAMKMQAKEYKPKKGENPCVVM</sequence>
<dbReference type="InterPro" id="IPR038765">
    <property type="entry name" value="Papain-like_cys_pep_sf"/>
</dbReference>
<comment type="subcellular location">
    <subcellularLocation>
        <location evidence="2">Nucleus</location>
    </subcellularLocation>
</comment>
<evidence type="ECO:0000256" key="8">
    <source>
        <dbReference type="ARBA" id="ARBA00022807"/>
    </source>
</evidence>
<dbReference type="Gene3D" id="3.90.70.10">
    <property type="entry name" value="Cysteine proteinases"/>
    <property type="match status" value="2"/>
</dbReference>
<evidence type="ECO:0000313" key="12">
    <source>
        <dbReference type="EMBL" id="KNE64198.1"/>
    </source>
</evidence>
<dbReference type="GO" id="GO:0006508">
    <property type="term" value="P:proteolysis"/>
    <property type="evidence" value="ECO:0007669"/>
    <property type="project" value="UniProtKB-KW"/>
</dbReference>
<reference evidence="12 13" key="1">
    <citation type="submission" date="2009-11" db="EMBL/GenBank/DDBJ databases">
        <title>Annotation of Allomyces macrogynus ATCC 38327.</title>
        <authorList>
            <consortium name="The Broad Institute Genome Sequencing Platform"/>
            <person name="Russ C."/>
            <person name="Cuomo C."/>
            <person name="Burger G."/>
            <person name="Gray M.W."/>
            <person name="Holland P.W.H."/>
            <person name="King N."/>
            <person name="Lang F.B.F."/>
            <person name="Roger A.J."/>
            <person name="Ruiz-Trillo I."/>
            <person name="Young S.K."/>
            <person name="Zeng Q."/>
            <person name="Gargeya S."/>
            <person name="Fitzgerald M."/>
            <person name="Haas B."/>
            <person name="Abouelleil A."/>
            <person name="Alvarado L."/>
            <person name="Arachchi H.M."/>
            <person name="Berlin A."/>
            <person name="Chapman S.B."/>
            <person name="Gearin G."/>
            <person name="Goldberg J."/>
            <person name="Griggs A."/>
            <person name="Gujja S."/>
            <person name="Hansen M."/>
            <person name="Heiman D."/>
            <person name="Howarth C."/>
            <person name="Larimer J."/>
            <person name="Lui A."/>
            <person name="MacDonald P.J.P."/>
            <person name="McCowen C."/>
            <person name="Montmayeur A."/>
            <person name="Murphy C."/>
            <person name="Neiman D."/>
            <person name="Pearson M."/>
            <person name="Priest M."/>
            <person name="Roberts A."/>
            <person name="Saif S."/>
            <person name="Shea T."/>
            <person name="Sisk P."/>
            <person name="Stolte C."/>
            <person name="Sykes S."/>
            <person name="Wortman J."/>
            <person name="Nusbaum C."/>
            <person name="Birren B."/>
        </authorList>
    </citation>
    <scope>NUCLEOTIDE SEQUENCE [LARGE SCALE GENOMIC DNA]</scope>
    <source>
        <strain evidence="12 13">ATCC 38327</strain>
    </source>
</reference>
<keyword evidence="8" id="KW-0788">Thiol protease</keyword>
<dbReference type="STRING" id="578462.A0A0L0SNV1"/>
<feature type="compositionally biased region" description="Basic and acidic residues" evidence="10">
    <location>
        <begin position="644"/>
        <end position="668"/>
    </location>
</feature>
<dbReference type="EMBL" id="GG745344">
    <property type="protein sequence ID" value="KNE64198.1"/>
    <property type="molecule type" value="Genomic_DNA"/>
</dbReference>
<evidence type="ECO:0000256" key="3">
    <source>
        <dbReference type="ARBA" id="ARBA00009085"/>
    </source>
</evidence>
<dbReference type="GO" id="GO:0016579">
    <property type="term" value="P:protein deubiquitination"/>
    <property type="evidence" value="ECO:0007669"/>
    <property type="project" value="InterPro"/>
</dbReference>
<feature type="compositionally biased region" description="Low complexity" evidence="10">
    <location>
        <begin position="76"/>
        <end position="111"/>
    </location>
</feature>
<feature type="compositionally biased region" description="Low complexity" evidence="10">
    <location>
        <begin position="12"/>
        <end position="25"/>
    </location>
</feature>
<dbReference type="GO" id="GO:0005634">
    <property type="term" value="C:nucleus"/>
    <property type="evidence" value="ECO:0007669"/>
    <property type="project" value="UniProtKB-SubCell"/>
</dbReference>
<dbReference type="AlphaFoldDB" id="A0A0L0SNV1"/>
<feature type="compositionally biased region" description="Low complexity" evidence="10">
    <location>
        <begin position="588"/>
        <end position="602"/>
    </location>
</feature>
<evidence type="ECO:0000256" key="7">
    <source>
        <dbReference type="ARBA" id="ARBA00022801"/>
    </source>
</evidence>
<organism evidence="12 13">
    <name type="scientific">Allomyces macrogynus (strain ATCC 38327)</name>
    <name type="common">Allomyces javanicus var. macrogynus</name>
    <dbReference type="NCBI Taxonomy" id="578462"/>
    <lineage>
        <taxon>Eukaryota</taxon>
        <taxon>Fungi</taxon>
        <taxon>Fungi incertae sedis</taxon>
        <taxon>Blastocladiomycota</taxon>
        <taxon>Blastocladiomycetes</taxon>
        <taxon>Blastocladiales</taxon>
        <taxon>Blastocladiaceae</taxon>
        <taxon>Allomyces</taxon>
    </lineage>
</organism>
<feature type="region of interest" description="Disordered" evidence="10">
    <location>
        <begin position="1"/>
        <end position="141"/>
    </location>
</feature>
<feature type="compositionally biased region" description="Pro residues" evidence="10">
    <location>
        <begin position="669"/>
        <end position="683"/>
    </location>
</feature>
<dbReference type="PANTHER" id="PTHR24006">
    <property type="entry name" value="UBIQUITIN CARBOXYL-TERMINAL HYDROLASE"/>
    <property type="match status" value="1"/>
</dbReference>
<keyword evidence="9" id="KW-0539">Nucleus</keyword>
<name>A0A0L0SNV1_ALLM3</name>
<dbReference type="InterPro" id="IPR050164">
    <property type="entry name" value="Peptidase_C19"/>
</dbReference>
<dbReference type="InterPro" id="IPR001394">
    <property type="entry name" value="Peptidase_C19_UCH"/>
</dbReference>
<evidence type="ECO:0000256" key="4">
    <source>
        <dbReference type="ARBA" id="ARBA00012759"/>
    </source>
</evidence>
<feature type="domain" description="USP" evidence="11">
    <location>
        <begin position="208"/>
        <end position="814"/>
    </location>
</feature>
<gene>
    <name evidence="12" type="ORF">AMAG_09242</name>
</gene>
<reference evidence="13" key="2">
    <citation type="submission" date="2009-11" db="EMBL/GenBank/DDBJ databases">
        <title>The Genome Sequence of Allomyces macrogynus strain ATCC 38327.</title>
        <authorList>
            <consortium name="The Broad Institute Genome Sequencing Platform"/>
            <person name="Russ C."/>
            <person name="Cuomo C."/>
            <person name="Shea T."/>
            <person name="Young S.K."/>
            <person name="Zeng Q."/>
            <person name="Koehrsen M."/>
            <person name="Haas B."/>
            <person name="Borodovsky M."/>
            <person name="Guigo R."/>
            <person name="Alvarado L."/>
            <person name="Berlin A."/>
            <person name="Borenstein D."/>
            <person name="Chen Z."/>
            <person name="Engels R."/>
            <person name="Freedman E."/>
            <person name="Gellesch M."/>
            <person name="Goldberg J."/>
            <person name="Griggs A."/>
            <person name="Gujja S."/>
            <person name="Heiman D."/>
            <person name="Hepburn T."/>
            <person name="Howarth C."/>
            <person name="Jen D."/>
            <person name="Larson L."/>
            <person name="Lewis B."/>
            <person name="Mehta T."/>
            <person name="Park D."/>
            <person name="Pearson M."/>
            <person name="Roberts A."/>
            <person name="Saif S."/>
            <person name="Shenoy N."/>
            <person name="Sisk P."/>
            <person name="Stolte C."/>
            <person name="Sykes S."/>
            <person name="Walk T."/>
            <person name="White J."/>
            <person name="Yandava C."/>
            <person name="Burger G."/>
            <person name="Gray M.W."/>
            <person name="Holland P.W.H."/>
            <person name="King N."/>
            <person name="Lang F.B.F."/>
            <person name="Roger A.J."/>
            <person name="Ruiz-Trillo I."/>
            <person name="Lander E."/>
            <person name="Nusbaum C."/>
        </authorList>
    </citation>
    <scope>NUCLEOTIDE SEQUENCE [LARGE SCALE GENOMIC DNA]</scope>
    <source>
        <strain evidence="13">ATCC 38327</strain>
    </source>
</reference>
<keyword evidence="5" id="KW-0645">Protease</keyword>
<dbReference type="GO" id="GO:0005829">
    <property type="term" value="C:cytosol"/>
    <property type="evidence" value="ECO:0007669"/>
    <property type="project" value="TreeGrafter"/>
</dbReference>
<dbReference type="SUPFAM" id="SSF54001">
    <property type="entry name" value="Cysteine proteinases"/>
    <property type="match status" value="1"/>
</dbReference>
<dbReference type="OMA" id="KEPQMEY"/>
<dbReference type="InterPro" id="IPR018200">
    <property type="entry name" value="USP_CS"/>
</dbReference>
<accession>A0A0L0SNV1</accession>
<evidence type="ECO:0000256" key="9">
    <source>
        <dbReference type="ARBA" id="ARBA00023242"/>
    </source>
</evidence>
<dbReference type="PANTHER" id="PTHR24006:SF722">
    <property type="entry name" value="UBIQUITIN CARBOXYL-TERMINAL HYDROLASE 48"/>
    <property type="match status" value="1"/>
</dbReference>
<evidence type="ECO:0000259" key="11">
    <source>
        <dbReference type="PROSITE" id="PS50235"/>
    </source>
</evidence>
<evidence type="ECO:0000256" key="6">
    <source>
        <dbReference type="ARBA" id="ARBA00022786"/>
    </source>
</evidence>
<evidence type="ECO:0000256" key="1">
    <source>
        <dbReference type="ARBA" id="ARBA00000707"/>
    </source>
</evidence>
<feature type="region of interest" description="Disordered" evidence="10">
    <location>
        <begin position="632"/>
        <end position="699"/>
    </location>
</feature>
<keyword evidence="6" id="KW-0833">Ubl conjugation pathway</keyword>
<dbReference type="eggNOG" id="ENOG502RZJR">
    <property type="taxonomic scope" value="Eukaryota"/>
</dbReference>
<feature type="compositionally biased region" description="Polar residues" evidence="10">
    <location>
        <begin position="255"/>
        <end position="265"/>
    </location>
</feature>
<evidence type="ECO:0000256" key="10">
    <source>
        <dbReference type="SAM" id="MobiDB-lite"/>
    </source>
</evidence>
<dbReference type="Proteomes" id="UP000054350">
    <property type="component" value="Unassembled WGS sequence"/>
</dbReference>
<keyword evidence="13" id="KW-1185">Reference proteome</keyword>
<dbReference type="OrthoDB" id="6287070at2759"/>
<dbReference type="InterPro" id="IPR028889">
    <property type="entry name" value="USP"/>
</dbReference>
<evidence type="ECO:0000256" key="5">
    <source>
        <dbReference type="ARBA" id="ARBA00022670"/>
    </source>
</evidence>
<dbReference type="Pfam" id="PF00443">
    <property type="entry name" value="UCH"/>
    <property type="match status" value="1"/>
</dbReference>
<feature type="region of interest" description="Disordered" evidence="10">
    <location>
        <begin position="254"/>
        <end position="273"/>
    </location>
</feature>
<dbReference type="GO" id="GO:0004843">
    <property type="term" value="F:cysteine-type deubiquitinase activity"/>
    <property type="evidence" value="ECO:0007669"/>
    <property type="project" value="UniProtKB-EC"/>
</dbReference>